<dbReference type="Gene3D" id="3.30.497.10">
    <property type="entry name" value="Antithrombin, subunit I, domain 2"/>
    <property type="match status" value="1"/>
</dbReference>
<dbReference type="SUPFAM" id="SSF56574">
    <property type="entry name" value="Serpins"/>
    <property type="match status" value="1"/>
</dbReference>
<dbReference type="InterPro" id="IPR036186">
    <property type="entry name" value="Serpin_sf"/>
</dbReference>
<sequence length="35" mass="4189">SANKLFGEKTAQFKEEYIRLSKKYYSTEPQEVDFL</sequence>
<dbReference type="InParanoid" id="G1Q7V0"/>
<dbReference type="STRING" id="59463.ENSMLUP00000019783"/>
<dbReference type="AlphaFoldDB" id="G1Q7V0"/>
<dbReference type="Ensembl" id="ENSMLUT00000028189.1">
    <property type="protein sequence ID" value="ENSMLUP00000019783.1"/>
    <property type="gene ID" value="ENSMLUG00000025688.1"/>
</dbReference>
<proteinExistence type="predicted"/>
<reference evidence="1" key="2">
    <citation type="submission" date="2025-08" db="UniProtKB">
        <authorList>
            <consortium name="Ensembl"/>
        </authorList>
    </citation>
    <scope>IDENTIFICATION</scope>
</reference>
<dbReference type="HOGENOM" id="CLU_3370973_0_0_1"/>
<accession>G1Q7V0</accession>
<dbReference type="Proteomes" id="UP000001074">
    <property type="component" value="Unassembled WGS sequence"/>
</dbReference>
<keyword evidence="2" id="KW-1185">Reference proteome</keyword>
<dbReference type="eggNOG" id="KOG2392">
    <property type="taxonomic scope" value="Eukaryota"/>
</dbReference>
<evidence type="ECO:0000313" key="1">
    <source>
        <dbReference type="Ensembl" id="ENSMLUP00000019783.1"/>
    </source>
</evidence>
<organism evidence="1 2">
    <name type="scientific">Myotis lucifugus</name>
    <name type="common">Little brown bat</name>
    <dbReference type="NCBI Taxonomy" id="59463"/>
    <lineage>
        <taxon>Eukaryota</taxon>
        <taxon>Metazoa</taxon>
        <taxon>Chordata</taxon>
        <taxon>Craniata</taxon>
        <taxon>Vertebrata</taxon>
        <taxon>Euteleostomi</taxon>
        <taxon>Mammalia</taxon>
        <taxon>Eutheria</taxon>
        <taxon>Laurasiatheria</taxon>
        <taxon>Chiroptera</taxon>
        <taxon>Yangochiroptera</taxon>
        <taxon>Vespertilionidae</taxon>
        <taxon>Myotis</taxon>
    </lineage>
</organism>
<reference evidence="1" key="3">
    <citation type="submission" date="2025-09" db="UniProtKB">
        <authorList>
            <consortium name="Ensembl"/>
        </authorList>
    </citation>
    <scope>IDENTIFICATION</scope>
</reference>
<reference evidence="1 2" key="1">
    <citation type="journal article" date="2011" name="Nature">
        <title>A high-resolution map of human evolutionary constraint using 29 mammals.</title>
        <authorList>
            <person name="Lindblad-Toh K."/>
            <person name="Garber M."/>
            <person name="Zuk O."/>
            <person name="Lin M.F."/>
            <person name="Parker B.J."/>
            <person name="Washietl S."/>
            <person name="Kheradpour P."/>
            <person name="Ernst J."/>
            <person name="Jordan G."/>
            <person name="Mauceli E."/>
            <person name="Ward L.D."/>
            <person name="Lowe C.B."/>
            <person name="Holloway A.K."/>
            <person name="Clamp M."/>
            <person name="Gnerre S."/>
            <person name="Alfoldi J."/>
            <person name="Beal K."/>
            <person name="Chang J."/>
            <person name="Clawson H."/>
            <person name="Cuff J."/>
            <person name="Di Palma F."/>
            <person name="Fitzgerald S."/>
            <person name="Flicek P."/>
            <person name="Guttman M."/>
            <person name="Hubisz M.J."/>
            <person name="Jaffe D.B."/>
            <person name="Jungreis I."/>
            <person name="Kent W.J."/>
            <person name="Kostka D."/>
            <person name="Lara M."/>
            <person name="Martins A.L."/>
            <person name="Massingham T."/>
            <person name="Moltke I."/>
            <person name="Raney B.J."/>
            <person name="Rasmussen M.D."/>
            <person name="Robinson J."/>
            <person name="Stark A."/>
            <person name="Vilella A.J."/>
            <person name="Wen J."/>
            <person name="Xie X."/>
            <person name="Zody M.C."/>
            <person name="Baldwin J."/>
            <person name="Bloom T."/>
            <person name="Chin C.W."/>
            <person name="Heiman D."/>
            <person name="Nicol R."/>
            <person name="Nusbaum C."/>
            <person name="Young S."/>
            <person name="Wilkinson J."/>
            <person name="Worley K.C."/>
            <person name="Kovar C.L."/>
            <person name="Muzny D.M."/>
            <person name="Gibbs R.A."/>
            <person name="Cree A."/>
            <person name="Dihn H.H."/>
            <person name="Fowler G."/>
            <person name="Jhangiani S."/>
            <person name="Joshi V."/>
            <person name="Lee S."/>
            <person name="Lewis L.R."/>
            <person name="Nazareth L.V."/>
            <person name="Okwuonu G."/>
            <person name="Santibanez J."/>
            <person name="Warren W.C."/>
            <person name="Mardis E.R."/>
            <person name="Weinstock G.M."/>
            <person name="Wilson R.K."/>
            <person name="Delehaunty K."/>
            <person name="Dooling D."/>
            <person name="Fronik C."/>
            <person name="Fulton L."/>
            <person name="Fulton B."/>
            <person name="Graves T."/>
            <person name="Minx P."/>
            <person name="Sodergren E."/>
            <person name="Birney E."/>
            <person name="Margulies E.H."/>
            <person name="Herrero J."/>
            <person name="Green E.D."/>
            <person name="Haussler D."/>
            <person name="Siepel A."/>
            <person name="Goldman N."/>
            <person name="Pollard K.S."/>
            <person name="Pedersen J.S."/>
            <person name="Lander E.S."/>
            <person name="Kellis M."/>
        </authorList>
    </citation>
    <scope>NUCLEOTIDE SEQUENCE [LARGE SCALE GENOMIC DNA]</scope>
</reference>
<dbReference type="EMBL" id="AAPE02014677">
    <property type="status" value="NOT_ANNOTATED_CDS"/>
    <property type="molecule type" value="Genomic_DNA"/>
</dbReference>
<protein>
    <submittedName>
        <fullName evidence="1">Uncharacterized protein</fullName>
    </submittedName>
</protein>
<dbReference type="InterPro" id="IPR042178">
    <property type="entry name" value="Serpin_sf_1"/>
</dbReference>
<evidence type="ECO:0000313" key="2">
    <source>
        <dbReference type="Proteomes" id="UP000001074"/>
    </source>
</evidence>
<name>G1Q7V0_MYOLU</name>